<evidence type="ECO:0000256" key="5">
    <source>
        <dbReference type="ARBA" id="ARBA00048791"/>
    </source>
</evidence>
<dbReference type="SMART" id="SM01133">
    <property type="entry name" value="DeoC"/>
    <property type="match status" value="1"/>
</dbReference>
<dbReference type="NCBIfam" id="TIGR00126">
    <property type="entry name" value="deoC"/>
    <property type="match status" value="1"/>
</dbReference>
<evidence type="ECO:0000256" key="1">
    <source>
        <dbReference type="ARBA" id="ARBA00010936"/>
    </source>
</evidence>
<evidence type="ECO:0000256" key="2">
    <source>
        <dbReference type="ARBA" id="ARBA00022490"/>
    </source>
</evidence>
<comment type="subcellular location">
    <subcellularLocation>
        <location evidence="6">Cytoplasm</location>
    </subcellularLocation>
</comment>
<feature type="active site" description="Schiff-base intermediate with acetaldehyde" evidence="6">
    <location>
        <position position="162"/>
    </location>
</feature>
<dbReference type="Gene3D" id="3.20.20.70">
    <property type="entry name" value="Aldolase class I"/>
    <property type="match status" value="1"/>
</dbReference>
<dbReference type="PANTHER" id="PTHR10889">
    <property type="entry name" value="DEOXYRIBOSE-PHOSPHATE ALDOLASE"/>
    <property type="match status" value="1"/>
</dbReference>
<comment type="function">
    <text evidence="6">Catalyzes a reversible aldol reaction between acetaldehyde and D-glyceraldehyde 3-phosphate to generate 2-deoxy-D-ribose 5-phosphate.</text>
</comment>
<dbReference type="InterPro" id="IPR011343">
    <property type="entry name" value="DeoC"/>
</dbReference>
<evidence type="ECO:0000256" key="6">
    <source>
        <dbReference type="HAMAP-Rule" id="MF_00114"/>
    </source>
</evidence>
<name>A0ABX0QGT2_9BACT</name>
<comment type="similarity">
    <text evidence="1 6">Belongs to the DeoC/FbaB aldolase family. DeoC type 1 subfamily.</text>
</comment>
<dbReference type="PANTHER" id="PTHR10889:SF1">
    <property type="entry name" value="DEOXYRIBOSE-PHOSPHATE ALDOLASE"/>
    <property type="match status" value="1"/>
</dbReference>
<reference evidence="8" key="2">
    <citation type="submission" date="2023-07" db="EMBL/GenBank/DDBJ databases">
        <authorList>
            <person name="Jung D.-H."/>
        </authorList>
    </citation>
    <scope>NUCLEOTIDE SEQUENCE [LARGE SCALE GENOMIC DNA]</scope>
    <source>
        <strain evidence="8">JA-25</strain>
    </source>
</reference>
<dbReference type="InterPro" id="IPR002915">
    <property type="entry name" value="DeoC/FbaB/LacD_aldolase"/>
</dbReference>
<proteinExistence type="inferred from homology"/>
<accession>A0ABX0QGT2</accession>
<evidence type="ECO:0000256" key="4">
    <source>
        <dbReference type="ARBA" id="ARBA00023270"/>
    </source>
</evidence>
<dbReference type="Proteomes" id="UP000606008">
    <property type="component" value="Unassembled WGS sequence"/>
</dbReference>
<evidence type="ECO:0000256" key="3">
    <source>
        <dbReference type="ARBA" id="ARBA00023239"/>
    </source>
</evidence>
<protein>
    <recommendedName>
        <fullName evidence="6">Deoxyribose-phosphate aldolase</fullName>
        <shortName evidence="6">DERA</shortName>
        <ecNumber evidence="6">4.1.2.4</ecNumber>
    </recommendedName>
    <alternativeName>
        <fullName evidence="6">2-deoxy-D-ribose 5-phosphate aldolase</fullName>
    </alternativeName>
    <alternativeName>
        <fullName evidence="6">Phosphodeoxyriboaldolase</fullName>
        <shortName evidence="6">Deoxyriboaldolase</shortName>
    </alternativeName>
</protein>
<gene>
    <name evidence="6 7" type="primary">deoC</name>
    <name evidence="7" type="ORF">F7231_13955</name>
</gene>
<dbReference type="Pfam" id="PF01791">
    <property type="entry name" value="DeoC"/>
    <property type="match status" value="1"/>
</dbReference>
<keyword evidence="2 6" id="KW-0963">Cytoplasm</keyword>
<dbReference type="PIRSF" id="PIRSF001357">
    <property type="entry name" value="DeoC"/>
    <property type="match status" value="1"/>
</dbReference>
<sequence length="258" mass="27376">MNPNPTLIHELAKMIDHALLHPTLTDTELRDGCALALHYNVASVCIKPYAVPLATELLAGSGVLVGTVIGFPAGASTTAVKVAETMQACHNGAVEIDMVVNIGKVLSIDYGYVRDEINAVHDTCRAHGAILKVIFENDYLPDTSYIIRLCELCTEVGVEFVKTSTGFGFVKGSDGKFSYEGATIPHLQLMLDHVGPGVQVKASGGVRTLEGLLQVKAMGVSRLGTSATAAIMQEAYHRFGDGTASNVPNMSKPTDNGY</sequence>
<feature type="active site" description="Proton donor/acceptor" evidence="6">
    <location>
        <position position="201"/>
    </location>
</feature>
<comment type="pathway">
    <text evidence="6">Carbohydrate degradation; 2-deoxy-D-ribose 1-phosphate degradation; D-glyceraldehyde 3-phosphate and acetaldehyde from 2-deoxy-alpha-D-ribose 1-phosphate: step 2/2.</text>
</comment>
<feature type="active site" description="Proton donor/acceptor" evidence="6">
    <location>
        <position position="97"/>
    </location>
</feature>
<comment type="caution">
    <text evidence="7">The sequence shown here is derived from an EMBL/GenBank/DDBJ whole genome shotgun (WGS) entry which is preliminary data.</text>
</comment>
<keyword evidence="3 6" id="KW-0456">Lyase</keyword>
<dbReference type="EC" id="4.1.2.4" evidence="6"/>
<dbReference type="SUPFAM" id="SSF51569">
    <property type="entry name" value="Aldolase"/>
    <property type="match status" value="1"/>
</dbReference>
<dbReference type="CDD" id="cd00959">
    <property type="entry name" value="DeoC"/>
    <property type="match status" value="1"/>
</dbReference>
<organism evidence="7 8">
    <name type="scientific">Fibrivirga algicola</name>
    <dbReference type="NCBI Taxonomy" id="2950420"/>
    <lineage>
        <taxon>Bacteria</taxon>
        <taxon>Pseudomonadati</taxon>
        <taxon>Bacteroidota</taxon>
        <taxon>Cytophagia</taxon>
        <taxon>Cytophagales</taxon>
        <taxon>Spirosomataceae</taxon>
        <taxon>Fibrivirga</taxon>
    </lineage>
</organism>
<dbReference type="EMBL" id="WAEL01000004">
    <property type="protein sequence ID" value="NID11277.1"/>
    <property type="molecule type" value="Genomic_DNA"/>
</dbReference>
<dbReference type="InterPro" id="IPR013785">
    <property type="entry name" value="Aldolase_TIM"/>
</dbReference>
<dbReference type="RefSeq" id="WP_166692312.1">
    <property type="nucleotide sequence ID" value="NZ_WAEL01000004.1"/>
</dbReference>
<dbReference type="InterPro" id="IPR028581">
    <property type="entry name" value="DeoC_typeI"/>
</dbReference>
<keyword evidence="8" id="KW-1185">Reference proteome</keyword>
<evidence type="ECO:0000313" key="8">
    <source>
        <dbReference type="Proteomes" id="UP000606008"/>
    </source>
</evidence>
<comment type="catalytic activity">
    <reaction evidence="5 6">
        <text>2-deoxy-D-ribose 5-phosphate = D-glyceraldehyde 3-phosphate + acetaldehyde</text>
        <dbReference type="Rhea" id="RHEA:12821"/>
        <dbReference type="ChEBI" id="CHEBI:15343"/>
        <dbReference type="ChEBI" id="CHEBI:59776"/>
        <dbReference type="ChEBI" id="CHEBI:62877"/>
        <dbReference type="EC" id="4.1.2.4"/>
    </reaction>
</comment>
<dbReference type="HAMAP" id="MF_00114">
    <property type="entry name" value="DeoC_type1"/>
    <property type="match status" value="1"/>
</dbReference>
<dbReference type="GO" id="GO:0004139">
    <property type="term" value="F:deoxyribose-phosphate aldolase activity"/>
    <property type="evidence" value="ECO:0007669"/>
    <property type="project" value="UniProtKB-EC"/>
</dbReference>
<reference evidence="8" key="1">
    <citation type="submission" date="2019-09" db="EMBL/GenBank/DDBJ databases">
        <authorList>
            <person name="Jung D.-H."/>
        </authorList>
    </citation>
    <scope>NUCLEOTIDE SEQUENCE [LARGE SCALE GENOMIC DNA]</scope>
    <source>
        <strain evidence="8">JA-25</strain>
    </source>
</reference>
<evidence type="ECO:0000313" key="7">
    <source>
        <dbReference type="EMBL" id="NID11277.1"/>
    </source>
</evidence>
<keyword evidence="4 6" id="KW-0704">Schiff base</keyword>